<evidence type="ECO:0000256" key="4">
    <source>
        <dbReference type="HAMAP-Rule" id="MF_01185"/>
    </source>
</evidence>
<dbReference type="GO" id="GO:0006417">
    <property type="term" value="P:regulation of translation"/>
    <property type="evidence" value="ECO:0007669"/>
    <property type="project" value="UniProtKB-KW"/>
</dbReference>
<keyword evidence="5" id="KW-0966">Cell projection</keyword>
<evidence type="ECO:0000256" key="3">
    <source>
        <dbReference type="ARBA" id="ARBA00022845"/>
    </source>
</evidence>
<name>A0A948W8Q7_UNCEI</name>
<dbReference type="GO" id="GO:0044780">
    <property type="term" value="P:bacterial-type flagellum assembly"/>
    <property type="evidence" value="ECO:0007669"/>
    <property type="project" value="UniProtKB-UniRule"/>
</dbReference>
<dbReference type="InterPro" id="IPR024046">
    <property type="entry name" value="Flagellar_assmbl_FliW_dom_sf"/>
</dbReference>
<evidence type="ECO:0000256" key="1">
    <source>
        <dbReference type="ARBA" id="ARBA00022490"/>
    </source>
</evidence>
<dbReference type="EMBL" id="JAHJDP010000107">
    <property type="protein sequence ID" value="MBU2692936.1"/>
    <property type="molecule type" value="Genomic_DNA"/>
</dbReference>
<keyword evidence="3 4" id="KW-0810">Translation regulation</keyword>
<evidence type="ECO:0000313" key="5">
    <source>
        <dbReference type="EMBL" id="MBU2692936.1"/>
    </source>
</evidence>
<comment type="similarity">
    <text evidence="4">Belongs to the FliW family.</text>
</comment>
<dbReference type="HAMAP" id="MF_01185">
    <property type="entry name" value="FliW"/>
    <property type="match status" value="1"/>
</dbReference>
<keyword evidence="2 4" id="KW-1005">Bacterial flagellum biogenesis</keyword>
<evidence type="ECO:0000256" key="2">
    <source>
        <dbReference type="ARBA" id="ARBA00022795"/>
    </source>
</evidence>
<keyword evidence="4" id="KW-0143">Chaperone</keyword>
<dbReference type="AlphaFoldDB" id="A0A948W8Q7"/>
<comment type="subunit">
    <text evidence="4">Interacts with translational regulator CsrA and flagellin(s).</text>
</comment>
<dbReference type="SUPFAM" id="SSF141457">
    <property type="entry name" value="BH3618-like"/>
    <property type="match status" value="1"/>
</dbReference>
<dbReference type="PANTHER" id="PTHR39190">
    <property type="entry name" value="FLAGELLAR ASSEMBLY FACTOR FLIW"/>
    <property type="match status" value="1"/>
</dbReference>
<keyword evidence="5" id="KW-0282">Flagellum</keyword>
<dbReference type="PANTHER" id="PTHR39190:SF1">
    <property type="entry name" value="FLAGELLAR ASSEMBLY FACTOR FLIW"/>
    <property type="match status" value="1"/>
</dbReference>
<dbReference type="Gene3D" id="2.30.290.10">
    <property type="entry name" value="BH3618-like"/>
    <property type="match status" value="1"/>
</dbReference>
<sequence length="159" mass="17746">MSLAEFQQESLELAGAQEYKFPDGLLGFEERNKYLLTQIEDTQPFYWLISDIEDGLGFILIDPSLFFEGEYEVSLTLEDRQVLELGPDDPIRIFVIVTAGDNSPPTANLKGPIVFNPRRNIAKQIVLYNPSLSLRAPFLSQATALIQEESLGGKDSCSS</sequence>
<dbReference type="InterPro" id="IPR003775">
    <property type="entry name" value="Flagellar_assembly_factor_FliW"/>
</dbReference>
<dbReference type="Proteomes" id="UP000777784">
    <property type="component" value="Unassembled WGS sequence"/>
</dbReference>
<proteinExistence type="inferred from homology"/>
<comment type="subcellular location">
    <subcellularLocation>
        <location evidence="4">Cytoplasm</location>
    </subcellularLocation>
</comment>
<dbReference type="Pfam" id="PF02623">
    <property type="entry name" value="FliW"/>
    <property type="match status" value="1"/>
</dbReference>
<keyword evidence="5" id="KW-0969">Cilium</keyword>
<comment type="function">
    <text evidence="4">Acts as an anti-CsrA protein, binds CsrA and prevents it from repressing translation of its target genes, one of which is flagellin. Binds to flagellin and participates in the assembly of the flagellum.</text>
</comment>
<keyword evidence="1 4" id="KW-0963">Cytoplasm</keyword>
<evidence type="ECO:0000313" key="6">
    <source>
        <dbReference type="Proteomes" id="UP000777784"/>
    </source>
</evidence>
<gene>
    <name evidence="4" type="primary">fliW</name>
    <name evidence="5" type="ORF">KJ970_18620</name>
</gene>
<reference evidence="5" key="1">
    <citation type="submission" date="2021-05" db="EMBL/GenBank/DDBJ databases">
        <title>Energy efficiency and biological interactions define the core microbiome of deep oligotrophic groundwater.</title>
        <authorList>
            <person name="Mehrshad M."/>
            <person name="Lopez-Fernandez M."/>
            <person name="Bell E."/>
            <person name="Bernier-Latmani R."/>
            <person name="Bertilsson S."/>
            <person name="Dopson M."/>
        </authorList>
    </citation>
    <scope>NUCLEOTIDE SEQUENCE</scope>
    <source>
        <strain evidence="5">Modern_marine.mb.64</strain>
    </source>
</reference>
<protein>
    <recommendedName>
        <fullName evidence="4">Flagellar assembly factor FliW</fullName>
    </recommendedName>
</protein>
<dbReference type="GO" id="GO:0005737">
    <property type="term" value="C:cytoplasm"/>
    <property type="evidence" value="ECO:0007669"/>
    <property type="project" value="UniProtKB-SubCell"/>
</dbReference>
<accession>A0A948W8Q7</accession>
<organism evidence="5 6">
    <name type="scientific">Eiseniibacteriota bacterium</name>
    <dbReference type="NCBI Taxonomy" id="2212470"/>
    <lineage>
        <taxon>Bacteria</taxon>
        <taxon>Candidatus Eiseniibacteriota</taxon>
    </lineage>
</organism>
<comment type="caution">
    <text evidence="5">The sequence shown here is derived from an EMBL/GenBank/DDBJ whole genome shotgun (WGS) entry which is preliminary data.</text>
</comment>